<organism evidence="2 3">
    <name type="scientific">Malus baccata</name>
    <name type="common">Siberian crab apple</name>
    <name type="synonym">Pyrus baccata</name>
    <dbReference type="NCBI Taxonomy" id="106549"/>
    <lineage>
        <taxon>Eukaryota</taxon>
        <taxon>Viridiplantae</taxon>
        <taxon>Streptophyta</taxon>
        <taxon>Embryophyta</taxon>
        <taxon>Tracheophyta</taxon>
        <taxon>Spermatophyta</taxon>
        <taxon>Magnoliopsida</taxon>
        <taxon>eudicotyledons</taxon>
        <taxon>Gunneridae</taxon>
        <taxon>Pentapetalae</taxon>
        <taxon>rosids</taxon>
        <taxon>fabids</taxon>
        <taxon>Rosales</taxon>
        <taxon>Rosaceae</taxon>
        <taxon>Amygdaloideae</taxon>
        <taxon>Maleae</taxon>
        <taxon>Malus</taxon>
    </lineage>
</organism>
<dbReference type="STRING" id="106549.A0A540M1A2"/>
<comment type="caution">
    <text evidence="2">The sequence shown here is derived from an EMBL/GenBank/DDBJ whole genome shotgun (WGS) entry which is preliminary data.</text>
</comment>
<sequence length="106" mass="11304">MWLASTSHTAKLVANCIKAWMILVLKKGGSTAKLVANNAAPARHDLVYRGVLPLLRSAPVRAFDAESTEESIQFAVEHAKAKGLNKPGDAVVALHSANADMIKICL</sequence>
<dbReference type="Proteomes" id="UP000315295">
    <property type="component" value="Unassembled WGS sequence"/>
</dbReference>
<accession>A0A540M1A2</accession>
<dbReference type="EMBL" id="VIEB01000393">
    <property type="protein sequence ID" value="TQD92456.1"/>
    <property type="molecule type" value="Genomic_DNA"/>
</dbReference>
<evidence type="ECO:0000313" key="3">
    <source>
        <dbReference type="Proteomes" id="UP000315295"/>
    </source>
</evidence>
<gene>
    <name evidence="2" type="ORF">C1H46_022017</name>
</gene>
<dbReference type="AlphaFoldDB" id="A0A540M1A2"/>
<dbReference type="InterPro" id="IPR015795">
    <property type="entry name" value="Pyrv_Knase_C"/>
</dbReference>
<evidence type="ECO:0000313" key="2">
    <source>
        <dbReference type="EMBL" id="TQD92456.1"/>
    </source>
</evidence>
<feature type="domain" description="Pyruvate kinase C-terminal" evidence="1">
    <location>
        <begin position="8"/>
        <end position="97"/>
    </location>
</feature>
<dbReference type="InterPro" id="IPR036918">
    <property type="entry name" value="Pyrv_Knase_C_sf"/>
</dbReference>
<evidence type="ECO:0000259" key="1">
    <source>
        <dbReference type="Pfam" id="PF02887"/>
    </source>
</evidence>
<reference evidence="2 3" key="1">
    <citation type="journal article" date="2019" name="G3 (Bethesda)">
        <title>Sequencing of a Wild Apple (Malus baccata) Genome Unravels the Differences Between Cultivated and Wild Apple Species Regarding Disease Resistance and Cold Tolerance.</title>
        <authorList>
            <person name="Chen X."/>
        </authorList>
    </citation>
    <scope>NUCLEOTIDE SEQUENCE [LARGE SCALE GENOMIC DNA]</scope>
    <source>
        <strain evidence="3">cv. Shandingzi</strain>
        <tissue evidence="2">Leaves</tissue>
    </source>
</reference>
<dbReference type="Gene3D" id="3.40.1380.20">
    <property type="entry name" value="Pyruvate kinase, C-terminal domain"/>
    <property type="match status" value="1"/>
</dbReference>
<proteinExistence type="predicted"/>
<name>A0A540M1A2_MALBA</name>
<dbReference type="Pfam" id="PF02887">
    <property type="entry name" value="PK_C"/>
    <property type="match status" value="1"/>
</dbReference>
<dbReference type="SUPFAM" id="SSF52935">
    <property type="entry name" value="PK C-terminal domain-like"/>
    <property type="match status" value="1"/>
</dbReference>
<protein>
    <recommendedName>
        <fullName evidence="1">Pyruvate kinase C-terminal domain-containing protein</fullName>
    </recommendedName>
</protein>
<keyword evidence="3" id="KW-1185">Reference proteome</keyword>